<keyword evidence="2" id="KW-0808">Transferase</keyword>
<protein>
    <submittedName>
        <fullName evidence="3">Alpha-1,2-fucosyltransferase</fullName>
    </submittedName>
</protein>
<reference evidence="3" key="1">
    <citation type="submission" date="2021-01" db="EMBL/GenBank/DDBJ databases">
        <title>KCTC 19127 draft genome.</title>
        <authorList>
            <person name="An D."/>
        </authorList>
    </citation>
    <scope>NUCLEOTIDE SEQUENCE</scope>
    <source>
        <strain evidence="3">KCTC 19127</strain>
    </source>
</reference>
<keyword evidence="4" id="KW-1185">Reference proteome</keyword>
<dbReference type="PANTHER" id="PTHR11927:SF9">
    <property type="entry name" value="L-FUCOSYLTRANSFERASE"/>
    <property type="match status" value="1"/>
</dbReference>
<evidence type="ECO:0000256" key="1">
    <source>
        <dbReference type="ARBA" id="ARBA00022676"/>
    </source>
</evidence>
<evidence type="ECO:0000313" key="3">
    <source>
        <dbReference type="EMBL" id="MBM9477785.1"/>
    </source>
</evidence>
<proteinExistence type="predicted"/>
<evidence type="ECO:0000256" key="2">
    <source>
        <dbReference type="ARBA" id="ARBA00022679"/>
    </source>
</evidence>
<dbReference type="PANTHER" id="PTHR11927">
    <property type="entry name" value="GALACTOSIDE 2-L-FUCOSYLTRANSFERASE"/>
    <property type="match status" value="1"/>
</dbReference>
<dbReference type="InterPro" id="IPR002516">
    <property type="entry name" value="Glyco_trans_11"/>
</dbReference>
<evidence type="ECO:0000313" key="4">
    <source>
        <dbReference type="Proteomes" id="UP000663801"/>
    </source>
</evidence>
<dbReference type="GO" id="GO:0016020">
    <property type="term" value="C:membrane"/>
    <property type="evidence" value="ECO:0007669"/>
    <property type="project" value="InterPro"/>
</dbReference>
<dbReference type="Proteomes" id="UP000663801">
    <property type="component" value="Unassembled WGS sequence"/>
</dbReference>
<organism evidence="3 4">
    <name type="scientific">Nakamurella flavida</name>
    <dbReference type="NCBI Taxonomy" id="363630"/>
    <lineage>
        <taxon>Bacteria</taxon>
        <taxon>Bacillati</taxon>
        <taxon>Actinomycetota</taxon>
        <taxon>Actinomycetes</taxon>
        <taxon>Nakamurellales</taxon>
        <taxon>Nakamurellaceae</taxon>
        <taxon>Nakamurella</taxon>
    </lineage>
</organism>
<comment type="caution">
    <text evidence="3">The sequence shown here is derived from an EMBL/GenBank/DDBJ whole genome shotgun (WGS) entry which is preliminary data.</text>
</comment>
<dbReference type="Pfam" id="PF01531">
    <property type="entry name" value="Glyco_transf_11"/>
    <property type="match status" value="1"/>
</dbReference>
<dbReference type="EMBL" id="JAERWL010000012">
    <property type="protein sequence ID" value="MBM9477785.1"/>
    <property type="molecule type" value="Genomic_DNA"/>
</dbReference>
<dbReference type="CDD" id="cd11301">
    <property type="entry name" value="Fut1_Fut2_like"/>
    <property type="match status" value="1"/>
</dbReference>
<dbReference type="RefSeq" id="WP_205257895.1">
    <property type="nucleotide sequence ID" value="NZ_JAERWL010000012.1"/>
</dbReference>
<dbReference type="AlphaFoldDB" id="A0A938YHI1"/>
<keyword evidence="1" id="KW-0328">Glycosyltransferase</keyword>
<name>A0A938YHI1_9ACTN</name>
<dbReference type="GO" id="GO:0008107">
    <property type="term" value="F:galactoside 2-alpha-L-fucosyltransferase activity"/>
    <property type="evidence" value="ECO:0007669"/>
    <property type="project" value="InterPro"/>
</dbReference>
<accession>A0A938YHI1</accession>
<sequence>MELSGGLANQLFQWSAGRVLADEHGVPLILDASLVCRPDGRGLQVDRLSDHERLVEPGELTRRLWSSAHRWLPRVPLGLVKRIALRRPRATRRCGDLRAARVVLGSGRSPRLAGLFQEPDLLFAQRENIRERVRTRLPAGGAVASLPENYAAVHIRRGDYVSNEKYRRLFGVCSEQYFRRAIRRLDPSLPIAFVSDDPAWCRSFATSLGFPAHRILPPSGNDHFDDLATIARAKEVVLSNSTFSWWGVYLGEPVTVICPEPWFTERSRDRGLVLPGWIRVPRD</sequence>
<dbReference type="GO" id="GO:0005975">
    <property type="term" value="P:carbohydrate metabolic process"/>
    <property type="evidence" value="ECO:0007669"/>
    <property type="project" value="InterPro"/>
</dbReference>
<gene>
    <name evidence="3" type="ORF">JL107_15140</name>
</gene>